<dbReference type="OrthoDB" id="2756573at2759"/>
<dbReference type="Proteomes" id="UP000292957">
    <property type="component" value="Unassembled WGS sequence"/>
</dbReference>
<dbReference type="AlphaFoldDB" id="A0A4Q9MNR3"/>
<reference evidence="1" key="1">
    <citation type="submission" date="2019-01" db="EMBL/GenBank/DDBJ databases">
        <title>Draft genome sequences of three monokaryotic isolates of the white-rot basidiomycete fungus Dichomitus squalens.</title>
        <authorList>
            <consortium name="DOE Joint Genome Institute"/>
            <person name="Lopez S.C."/>
            <person name="Andreopoulos B."/>
            <person name="Pangilinan J."/>
            <person name="Lipzen A."/>
            <person name="Riley R."/>
            <person name="Ahrendt S."/>
            <person name="Ng V."/>
            <person name="Barry K."/>
            <person name="Daum C."/>
            <person name="Grigoriev I.V."/>
            <person name="Hilden K.S."/>
            <person name="Makela M.R."/>
            <person name="de Vries R.P."/>
        </authorList>
    </citation>
    <scope>NUCLEOTIDE SEQUENCE [LARGE SCALE GENOMIC DNA]</scope>
    <source>
        <strain evidence="1">OM18370.1</strain>
    </source>
</reference>
<sequence length="194" mass="21586">MLDHFRWITFVNDPGQGIVALNSLSTDMITRLTTVSRFSLIAADLMVLCVTWRSTYQTVRMSQLAGLDHRGYASILLHDGTAYFLTMLILDVLHVAFTSTSVTATVFSATSAVTLFEEPLTSILTSRFLIDLQRVERISARRFQSISQESELAFEPHASSGTHSFLGSIECQHSIHIHGDDIHDGDGEHFEPVT</sequence>
<evidence type="ECO:0000313" key="1">
    <source>
        <dbReference type="EMBL" id="TBU29360.1"/>
    </source>
</evidence>
<organism evidence="1">
    <name type="scientific">Dichomitus squalens</name>
    <dbReference type="NCBI Taxonomy" id="114155"/>
    <lineage>
        <taxon>Eukaryota</taxon>
        <taxon>Fungi</taxon>
        <taxon>Dikarya</taxon>
        <taxon>Basidiomycota</taxon>
        <taxon>Agaricomycotina</taxon>
        <taxon>Agaricomycetes</taxon>
        <taxon>Polyporales</taxon>
        <taxon>Polyporaceae</taxon>
        <taxon>Dichomitus</taxon>
    </lineage>
</organism>
<proteinExistence type="predicted"/>
<dbReference type="EMBL" id="ML143413">
    <property type="protein sequence ID" value="TBU29360.1"/>
    <property type="molecule type" value="Genomic_DNA"/>
</dbReference>
<accession>A0A4Q9MNR3</accession>
<protein>
    <submittedName>
        <fullName evidence="1">Uncharacterized protein</fullName>
    </submittedName>
</protein>
<gene>
    <name evidence="1" type="ORF">BD311DRAFT_692864</name>
</gene>
<name>A0A4Q9MNR3_9APHY</name>